<dbReference type="RefSeq" id="WP_150219696.1">
    <property type="nucleotide sequence ID" value="NZ_CP029192.1"/>
</dbReference>
<dbReference type="Proteomes" id="UP000322927">
    <property type="component" value="Chromosome"/>
</dbReference>
<evidence type="ECO:0008006" key="3">
    <source>
        <dbReference type="Google" id="ProtNLM"/>
    </source>
</evidence>
<proteinExistence type="predicted"/>
<dbReference type="EMBL" id="CP029192">
    <property type="protein sequence ID" value="QES37470.1"/>
    <property type="molecule type" value="Genomic_DNA"/>
</dbReference>
<evidence type="ECO:0000313" key="1">
    <source>
        <dbReference type="EMBL" id="QES37470.1"/>
    </source>
</evidence>
<dbReference type="AlphaFoldDB" id="A0A5P2C5B1"/>
<evidence type="ECO:0000313" key="2">
    <source>
        <dbReference type="Proteomes" id="UP000322927"/>
    </source>
</evidence>
<organism evidence="1 2">
    <name type="scientific">Streptomyces venezuelae</name>
    <dbReference type="NCBI Taxonomy" id="54571"/>
    <lineage>
        <taxon>Bacteria</taxon>
        <taxon>Bacillati</taxon>
        <taxon>Actinomycetota</taxon>
        <taxon>Actinomycetes</taxon>
        <taxon>Kitasatosporales</taxon>
        <taxon>Streptomycetaceae</taxon>
        <taxon>Streptomyces</taxon>
    </lineage>
</organism>
<protein>
    <recommendedName>
        <fullName evidence="3">Lipoprotein</fullName>
    </recommendedName>
</protein>
<sequence length="158" mass="16976">MRGVRRTITAWAGTTALVLVGTLTTTGCMGRYVRCGPEGDTPAGLTADDLVGSWRGDPLGRLRLAADGTFTVEDWPVLDDFEKISETTRGVAGKGTWDLEPGFGDDDKDDRNLALDFAGKRPEGLLTQYDIAGDKASLRIYAYSGDPDLCEFHTVTAA</sequence>
<gene>
    <name evidence="1" type="ORF">DEJ48_32295</name>
</gene>
<accession>A0A5P2C5B1</accession>
<dbReference type="OrthoDB" id="3393054at2"/>
<reference evidence="1 2" key="1">
    <citation type="submission" date="2018-05" db="EMBL/GenBank/DDBJ databases">
        <title>Streptomyces venezuelae.</title>
        <authorList>
            <person name="Kim W."/>
            <person name="Lee N."/>
            <person name="Cho B.-K."/>
        </authorList>
    </citation>
    <scope>NUCLEOTIDE SEQUENCE [LARGE SCALE GENOMIC DNA]</scope>
    <source>
        <strain evidence="1 2">ATCC 14584</strain>
    </source>
</reference>
<name>A0A5P2C5B1_STRVZ</name>
<dbReference type="PROSITE" id="PS51257">
    <property type="entry name" value="PROKAR_LIPOPROTEIN"/>
    <property type="match status" value="1"/>
</dbReference>